<name>A0AAN6ZDC2_9PEZI</name>
<gene>
    <name evidence="1" type="ORF">BT67DRAFT_434642</name>
</gene>
<dbReference type="EMBL" id="MU853411">
    <property type="protein sequence ID" value="KAK4133658.1"/>
    <property type="molecule type" value="Genomic_DNA"/>
</dbReference>
<reference evidence="1" key="2">
    <citation type="submission" date="2023-05" db="EMBL/GenBank/DDBJ databases">
        <authorList>
            <consortium name="Lawrence Berkeley National Laboratory"/>
            <person name="Steindorff A."/>
            <person name="Hensen N."/>
            <person name="Bonometti L."/>
            <person name="Westerberg I."/>
            <person name="Brannstrom I.O."/>
            <person name="Guillou S."/>
            <person name="Cros-Aarteil S."/>
            <person name="Calhoun S."/>
            <person name="Haridas S."/>
            <person name="Kuo A."/>
            <person name="Mondo S."/>
            <person name="Pangilinan J."/>
            <person name="Riley R."/>
            <person name="Labutti K."/>
            <person name="Andreopoulos B."/>
            <person name="Lipzen A."/>
            <person name="Chen C."/>
            <person name="Yanf M."/>
            <person name="Daum C."/>
            <person name="Ng V."/>
            <person name="Clum A."/>
            <person name="Ohm R."/>
            <person name="Martin F."/>
            <person name="Silar P."/>
            <person name="Natvig D."/>
            <person name="Lalanne C."/>
            <person name="Gautier V."/>
            <person name="Ament-Velasquez S.L."/>
            <person name="Kruys A."/>
            <person name="Hutchinson M.I."/>
            <person name="Powell A.J."/>
            <person name="Barry K."/>
            <person name="Miller A.N."/>
            <person name="Grigoriev I.V."/>
            <person name="Debuchy R."/>
            <person name="Gladieux P."/>
            <person name="Thoren M.H."/>
            <person name="Johannesson H."/>
        </authorList>
    </citation>
    <scope>NUCLEOTIDE SEQUENCE</scope>
    <source>
        <strain evidence="1">CBS 123565</strain>
    </source>
</reference>
<comment type="caution">
    <text evidence="1">The sequence shown here is derived from an EMBL/GenBank/DDBJ whole genome shotgun (WGS) entry which is preliminary data.</text>
</comment>
<evidence type="ECO:0000313" key="1">
    <source>
        <dbReference type="EMBL" id="KAK4133658.1"/>
    </source>
</evidence>
<keyword evidence="2" id="KW-1185">Reference proteome</keyword>
<sequence length="169" mass="18662">MPPPTCTHSLIRDMEMETARNNARAHLALLGDNLADSLADDRGLPLTHQMESQLQALEHHANDRIALCRRVRDNDPCADLQAVEVAVEEAVAEFCAGKAAMYTRLAQEHGERQTARVYDELGGAERLPRAYLDILYETWDVVELEEGAQDGGPGRGELEEEPVVVASMV</sequence>
<accession>A0AAN6ZDC2</accession>
<dbReference type="AlphaFoldDB" id="A0AAN6ZDC2"/>
<organism evidence="1 2">
    <name type="scientific">Trichocladium antarcticum</name>
    <dbReference type="NCBI Taxonomy" id="1450529"/>
    <lineage>
        <taxon>Eukaryota</taxon>
        <taxon>Fungi</taxon>
        <taxon>Dikarya</taxon>
        <taxon>Ascomycota</taxon>
        <taxon>Pezizomycotina</taxon>
        <taxon>Sordariomycetes</taxon>
        <taxon>Sordariomycetidae</taxon>
        <taxon>Sordariales</taxon>
        <taxon>Chaetomiaceae</taxon>
        <taxon>Trichocladium</taxon>
    </lineage>
</organism>
<evidence type="ECO:0000313" key="2">
    <source>
        <dbReference type="Proteomes" id="UP001304895"/>
    </source>
</evidence>
<proteinExistence type="predicted"/>
<dbReference type="Proteomes" id="UP001304895">
    <property type="component" value="Unassembled WGS sequence"/>
</dbReference>
<protein>
    <submittedName>
        <fullName evidence="1">Uncharacterized protein</fullName>
    </submittedName>
</protein>
<reference evidence="1" key="1">
    <citation type="journal article" date="2023" name="Mol. Phylogenet. Evol.">
        <title>Genome-scale phylogeny and comparative genomics of the fungal order Sordariales.</title>
        <authorList>
            <person name="Hensen N."/>
            <person name="Bonometti L."/>
            <person name="Westerberg I."/>
            <person name="Brannstrom I.O."/>
            <person name="Guillou S."/>
            <person name="Cros-Aarteil S."/>
            <person name="Calhoun S."/>
            <person name="Haridas S."/>
            <person name="Kuo A."/>
            <person name="Mondo S."/>
            <person name="Pangilinan J."/>
            <person name="Riley R."/>
            <person name="LaButti K."/>
            <person name="Andreopoulos B."/>
            <person name="Lipzen A."/>
            <person name="Chen C."/>
            <person name="Yan M."/>
            <person name="Daum C."/>
            <person name="Ng V."/>
            <person name="Clum A."/>
            <person name="Steindorff A."/>
            <person name="Ohm R.A."/>
            <person name="Martin F."/>
            <person name="Silar P."/>
            <person name="Natvig D.O."/>
            <person name="Lalanne C."/>
            <person name="Gautier V."/>
            <person name="Ament-Velasquez S.L."/>
            <person name="Kruys A."/>
            <person name="Hutchinson M.I."/>
            <person name="Powell A.J."/>
            <person name="Barry K."/>
            <person name="Miller A.N."/>
            <person name="Grigoriev I.V."/>
            <person name="Debuchy R."/>
            <person name="Gladieux P."/>
            <person name="Hiltunen Thoren M."/>
            <person name="Johannesson H."/>
        </authorList>
    </citation>
    <scope>NUCLEOTIDE SEQUENCE</scope>
    <source>
        <strain evidence="1">CBS 123565</strain>
    </source>
</reference>